<evidence type="ECO:0000256" key="2">
    <source>
        <dbReference type="SAM" id="Phobius"/>
    </source>
</evidence>
<dbReference type="RefSeq" id="WP_064441011.1">
    <property type="nucleotide sequence ID" value="NZ_BDDI01000011.1"/>
</dbReference>
<dbReference type="Proteomes" id="UP000567922">
    <property type="component" value="Unassembled WGS sequence"/>
</dbReference>
<reference evidence="4 5" key="1">
    <citation type="submission" date="2020-08" db="EMBL/GenBank/DDBJ databases">
        <title>Sequencing the genomes of 1000 actinobacteria strains.</title>
        <authorList>
            <person name="Klenk H.-P."/>
        </authorList>
    </citation>
    <scope>NUCLEOTIDE SEQUENCE [LARGE SCALE GENOMIC DNA]</scope>
    <source>
        <strain evidence="4 5">DSM 45258</strain>
    </source>
</reference>
<evidence type="ECO:0000256" key="1">
    <source>
        <dbReference type="SAM" id="MobiDB-lite"/>
    </source>
</evidence>
<comment type="caution">
    <text evidence="4">The sequence shown here is derived from an EMBL/GenBank/DDBJ whole genome shotgun (WGS) entry which is preliminary data.</text>
</comment>
<name>A0A839RMD0_9ACTN</name>
<keyword evidence="2" id="KW-0812">Transmembrane</keyword>
<feature type="transmembrane region" description="Helical" evidence="2">
    <location>
        <begin position="16"/>
        <end position="35"/>
    </location>
</feature>
<evidence type="ECO:0000313" key="4">
    <source>
        <dbReference type="EMBL" id="MBB3037557.1"/>
    </source>
</evidence>
<organism evidence="4 5">
    <name type="scientific">Hoyosella altamirensis</name>
    <dbReference type="NCBI Taxonomy" id="616997"/>
    <lineage>
        <taxon>Bacteria</taxon>
        <taxon>Bacillati</taxon>
        <taxon>Actinomycetota</taxon>
        <taxon>Actinomycetes</taxon>
        <taxon>Mycobacteriales</taxon>
        <taxon>Hoyosellaceae</taxon>
        <taxon>Hoyosella</taxon>
    </lineage>
</organism>
<sequence>MSTPRPDVNRLPLRSFAFMLLSAAVVFIAIGVFVLRDASADSEPQASAPLAATTTTAAPSTTAEPTPEPTPEETTTLAPPPVPAVQVHVLNNSIVQGLAGQTANTLRGSGWQVGNTGNYSASVVGGTTVYYGDAPGEQQVAERVAATLGASTAPRFAGISDQPPGVVVILTG</sequence>
<dbReference type="Pfam" id="PF13399">
    <property type="entry name" value="LytR_C"/>
    <property type="match status" value="1"/>
</dbReference>
<evidence type="ECO:0000259" key="3">
    <source>
        <dbReference type="Pfam" id="PF13399"/>
    </source>
</evidence>
<evidence type="ECO:0000313" key="5">
    <source>
        <dbReference type="Proteomes" id="UP000567922"/>
    </source>
</evidence>
<protein>
    <recommendedName>
        <fullName evidence="3">LytR/CpsA/Psr regulator C-terminal domain-containing protein</fullName>
    </recommendedName>
</protein>
<feature type="region of interest" description="Disordered" evidence="1">
    <location>
        <begin position="43"/>
        <end position="80"/>
    </location>
</feature>
<gene>
    <name evidence="4" type="ORF">FHU29_002006</name>
</gene>
<feature type="compositionally biased region" description="Low complexity" evidence="1">
    <location>
        <begin position="44"/>
        <end position="65"/>
    </location>
</feature>
<dbReference type="Gene3D" id="3.30.70.2390">
    <property type="match status" value="1"/>
</dbReference>
<dbReference type="InterPro" id="IPR027381">
    <property type="entry name" value="LytR/CpsA/Psr_C"/>
</dbReference>
<feature type="domain" description="LytR/CpsA/Psr regulator C-terminal" evidence="3">
    <location>
        <begin position="85"/>
        <end position="170"/>
    </location>
</feature>
<proteinExistence type="predicted"/>
<keyword evidence="5" id="KW-1185">Reference proteome</keyword>
<dbReference type="AlphaFoldDB" id="A0A839RMD0"/>
<keyword evidence="2" id="KW-0472">Membrane</keyword>
<accession>A0A839RMD0</accession>
<dbReference type="EMBL" id="JACHWS010000002">
    <property type="protein sequence ID" value="MBB3037557.1"/>
    <property type="molecule type" value="Genomic_DNA"/>
</dbReference>
<keyword evidence="2" id="KW-1133">Transmembrane helix</keyword>